<sequence>MSSEKFESLEDDLNGILEQLKKYIHDEIPGLYGEEKKNAKRQVEKKLEEASLLMQEMEQESKSAPQSYRIQMMNQLRNYRREIENLSRNFKMISENNTFDSGTNDWESKIEGSNRQKLFSGIQSLQRTSESIARSHQVAAETDEIGTGIIEDMSRQREVLERTKNRLDETDANLSKSRRIIKNIVRRVMTDKMILIAIILVELAALGGVVYYKYFRK</sequence>
<dbReference type="GO" id="GO:0048280">
    <property type="term" value="P:vesicle fusion with Golgi apparatus"/>
    <property type="evidence" value="ECO:0007669"/>
    <property type="project" value="TreeGrafter"/>
</dbReference>
<dbReference type="SUPFAM" id="SSF58038">
    <property type="entry name" value="SNARE fusion complex"/>
    <property type="match status" value="1"/>
</dbReference>
<dbReference type="PANTHER" id="PTHR21230:SF89">
    <property type="entry name" value="VESICLE TRANSPORT THROUGH INTERACTION WITH T-SNARES HOMOLOG 1B"/>
    <property type="match status" value="1"/>
</dbReference>
<dbReference type="GO" id="GO:1903076">
    <property type="term" value="P:regulation of protein localization to plasma membrane"/>
    <property type="evidence" value="ECO:0007669"/>
    <property type="project" value="TreeGrafter"/>
</dbReference>
<dbReference type="GO" id="GO:0005484">
    <property type="term" value="F:SNAP receptor activity"/>
    <property type="evidence" value="ECO:0007669"/>
    <property type="project" value="TreeGrafter"/>
</dbReference>
<evidence type="ECO:0000256" key="5">
    <source>
        <dbReference type="ARBA" id="ARBA00022927"/>
    </source>
</evidence>
<evidence type="ECO:0000259" key="11">
    <source>
        <dbReference type="PROSITE" id="PS50192"/>
    </source>
</evidence>
<keyword evidence="7 9" id="KW-0175">Coiled coil</keyword>
<comment type="similarity">
    <text evidence="2">Belongs to the VTI1 family.</text>
</comment>
<keyword evidence="5" id="KW-0653">Protein transport</keyword>
<protein>
    <submittedName>
        <fullName evidence="13">Vesicle transport through interaction with t-SNAREs homolog 1B</fullName>
    </submittedName>
</protein>
<dbReference type="SUPFAM" id="SSF47661">
    <property type="entry name" value="t-snare proteins"/>
    <property type="match status" value="1"/>
</dbReference>
<evidence type="ECO:0000256" key="7">
    <source>
        <dbReference type="ARBA" id="ARBA00023054"/>
    </source>
</evidence>
<feature type="coiled-coil region" evidence="9">
    <location>
        <begin position="150"/>
        <end position="180"/>
    </location>
</feature>
<dbReference type="GO" id="GO:0006896">
    <property type="term" value="P:Golgi to vacuole transport"/>
    <property type="evidence" value="ECO:0007669"/>
    <property type="project" value="TreeGrafter"/>
</dbReference>
<dbReference type="InterPro" id="IPR000727">
    <property type="entry name" value="T_SNARE_dom"/>
</dbReference>
<dbReference type="GO" id="GO:0005789">
    <property type="term" value="C:endoplasmic reticulum membrane"/>
    <property type="evidence" value="ECO:0007669"/>
    <property type="project" value="TreeGrafter"/>
</dbReference>
<keyword evidence="6 10" id="KW-1133">Transmembrane helix</keyword>
<dbReference type="GO" id="GO:0042147">
    <property type="term" value="P:retrograde transport, endosome to Golgi"/>
    <property type="evidence" value="ECO:0007669"/>
    <property type="project" value="TreeGrafter"/>
</dbReference>
<dbReference type="Pfam" id="PF12352">
    <property type="entry name" value="V-SNARE_C"/>
    <property type="match status" value="1"/>
</dbReference>
<dbReference type="InterPro" id="IPR038407">
    <property type="entry name" value="v-SNARE_N_sf"/>
</dbReference>
<evidence type="ECO:0000313" key="13">
    <source>
        <dbReference type="RefSeq" id="XP_029643024.1"/>
    </source>
</evidence>
<dbReference type="FunFam" id="1.20.5.110:FF:000002">
    <property type="entry name" value="Vesicle transport through interaction with t-SNAREsB"/>
    <property type="match status" value="1"/>
</dbReference>
<evidence type="ECO:0000256" key="4">
    <source>
        <dbReference type="ARBA" id="ARBA00022692"/>
    </source>
</evidence>
<dbReference type="GO" id="GO:0006891">
    <property type="term" value="P:intra-Golgi vesicle-mediated transport"/>
    <property type="evidence" value="ECO:0007669"/>
    <property type="project" value="TreeGrafter"/>
</dbReference>
<dbReference type="InterPro" id="IPR007705">
    <property type="entry name" value="Vesicle_trsprt_v-SNARE_N"/>
</dbReference>
<dbReference type="GO" id="GO:0006886">
    <property type="term" value="P:intracellular protein transport"/>
    <property type="evidence" value="ECO:0007669"/>
    <property type="project" value="InterPro"/>
</dbReference>
<evidence type="ECO:0000256" key="8">
    <source>
        <dbReference type="ARBA" id="ARBA00023136"/>
    </source>
</evidence>
<accession>A0A6P7SXG8</accession>
<dbReference type="GO" id="GO:0016236">
    <property type="term" value="P:macroautophagy"/>
    <property type="evidence" value="ECO:0007669"/>
    <property type="project" value="TreeGrafter"/>
</dbReference>
<dbReference type="GO" id="GO:0005829">
    <property type="term" value="C:cytosol"/>
    <property type="evidence" value="ECO:0007669"/>
    <property type="project" value="GOC"/>
</dbReference>
<feature type="coiled-coil region" evidence="9">
    <location>
        <begin position="6"/>
        <end position="96"/>
    </location>
</feature>
<dbReference type="GO" id="GO:0012507">
    <property type="term" value="C:ER to Golgi transport vesicle membrane"/>
    <property type="evidence" value="ECO:0007669"/>
    <property type="project" value="TreeGrafter"/>
</dbReference>
<dbReference type="AlphaFoldDB" id="A0A6P7SXG8"/>
<dbReference type="InterPro" id="IPR010989">
    <property type="entry name" value="SNARE"/>
</dbReference>
<keyword evidence="4 10" id="KW-0812">Transmembrane</keyword>
<dbReference type="GO" id="GO:0005794">
    <property type="term" value="C:Golgi apparatus"/>
    <property type="evidence" value="ECO:0007669"/>
    <property type="project" value="TreeGrafter"/>
</dbReference>
<keyword evidence="12" id="KW-1185">Reference proteome</keyword>
<dbReference type="GO" id="GO:0031201">
    <property type="term" value="C:SNARE complex"/>
    <property type="evidence" value="ECO:0007669"/>
    <property type="project" value="TreeGrafter"/>
</dbReference>
<dbReference type="RefSeq" id="XP_029643024.1">
    <property type="nucleotide sequence ID" value="XM_029787164.2"/>
</dbReference>
<dbReference type="PROSITE" id="PS50192">
    <property type="entry name" value="T_SNARE"/>
    <property type="match status" value="1"/>
</dbReference>
<evidence type="ECO:0000313" key="12">
    <source>
        <dbReference type="Proteomes" id="UP000515154"/>
    </source>
</evidence>
<name>A0A6P7SXG8_9MOLL</name>
<evidence type="ECO:0000256" key="9">
    <source>
        <dbReference type="SAM" id="Coils"/>
    </source>
</evidence>
<feature type="domain" description="T-SNARE coiled-coil homology" evidence="11">
    <location>
        <begin position="122"/>
        <end position="184"/>
    </location>
</feature>
<reference evidence="13" key="1">
    <citation type="submission" date="2025-08" db="UniProtKB">
        <authorList>
            <consortium name="RefSeq"/>
        </authorList>
    </citation>
    <scope>IDENTIFICATION</scope>
</reference>
<keyword evidence="8 10" id="KW-0472">Membrane</keyword>
<gene>
    <name evidence="13" type="primary">LOC115217459</name>
</gene>
<comment type="subcellular location">
    <subcellularLocation>
        <location evidence="1">Membrane</location>
        <topology evidence="1">Single-pass type IV membrane protein</topology>
    </subcellularLocation>
</comment>
<evidence type="ECO:0000256" key="6">
    <source>
        <dbReference type="ARBA" id="ARBA00022989"/>
    </source>
</evidence>
<dbReference type="Proteomes" id="UP000515154">
    <property type="component" value="Linkage group LG11"/>
</dbReference>
<keyword evidence="3" id="KW-0813">Transport</keyword>
<dbReference type="Pfam" id="PF05008">
    <property type="entry name" value="V-SNARE"/>
    <property type="match status" value="1"/>
</dbReference>
<dbReference type="Gene3D" id="1.20.5.110">
    <property type="match status" value="1"/>
</dbReference>
<evidence type="ECO:0000256" key="10">
    <source>
        <dbReference type="SAM" id="Phobius"/>
    </source>
</evidence>
<dbReference type="CDD" id="cd15890">
    <property type="entry name" value="SNARE_Vti1b"/>
    <property type="match status" value="1"/>
</dbReference>
<evidence type="ECO:0000256" key="2">
    <source>
        <dbReference type="ARBA" id="ARBA00006108"/>
    </source>
</evidence>
<evidence type="ECO:0000256" key="1">
    <source>
        <dbReference type="ARBA" id="ARBA00004211"/>
    </source>
</evidence>
<feature type="transmembrane region" description="Helical" evidence="10">
    <location>
        <begin position="193"/>
        <end position="212"/>
    </location>
</feature>
<dbReference type="GO" id="GO:0000149">
    <property type="term" value="F:SNARE binding"/>
    <property type="evidence" value="ECO:0007669"/>
    <property type="project" value="TreeGrafter"/>
</dbReference>
<dbReference type="Gene3D" id="1.20.58.400">
    <property type="entry name" value="t-snare proteins"/>
    <property type="match status" value="1"/>
</dbReference>
<dbReference type="GO" id="GO:0031902">
    <property type="term" value="C:late endosome membrane"/>
    <property type="evidence" value="ECO:0007669"/>
    <property type="project" value="TreeGrafter"/>
</dbReference>
<organism evidence="12 13">
    <name type="scientific">Octopus sinensis</name>
    <name type="common">East Asian common octopus</name>
    <dbReference type="NCBI Taxonomy" id="2607531"/>
    <lineage>
        <taxon>Eukaryota</taxon>
        <taxon>Metazoa</taxon>
        <taxon>Spiralia</taxon>
        <taxon>Lophotrochozoa</taxon>
        <taxon>Mollusca</taxon>
        <taxon>Cephalopoda</taxon>
        <taxon>Coleoidea</taxon>
        <taxon>Octopodiformes</taxon>
        <taxon>Octopoda</taxon>
        <taxon>Incirrata</taxon>
        <taxon>Octopodidae</taxon>
        <taxon>Octopus</taxon>
    </lineage>
</organism>
<proteinExistence type="inferred from homology"/>
<dbReference type="PANTHER" id="PTHR21230">
    <property type="entry name" value="VESICLE TRANSPORT V-SNARE PROTEIN VTI1-RELATED"/>
    <property type="match status" value="1"/>
</dbReference>
<dbReference type="KEGG" id="osn:115217459"/>
<evidence type="ECO:0000256" key="3">
    <source>
        <dbReference type="ARBA" id="ARBA00022448"/>
    </source>
</evidence>